<keyword evidence="1" id="KW-1133">Transmembrane helix</keyword>
<sequence length="890" mass="97860">MRVNLRFFRYPEFIEKTFVNADLALRVRQEGAVVATFRPGRVVWWALVGLLAVEPYTAVLRAGPGALTCVAALGLALGLLGCLAALAAGAAMVTGGMPFADLSWWTIPLLAGWVVGALPWPLAKARIAKTFCILAPIAPITALWVHARSWPTALITLLIMYVLLIRPHFGLVGVTTAGLTRWHRGQIWLGAVIWLLGMTLLALGPAGAWFVRTWPAGVLGFVLGTVCVAAAMLVVKFVYLLVGRGSLAKVTLIKAPAGMRLNRDRFSGLYGAELGLAWFCVTAAGVFHDDLGALIGSTIALVLFSTRYAERRIEVPIRHTIDRLDAAHYLFSVWLRREQLRLAWSDDLGRALSVMERIRLARNRLRPEHQRKARQLERLWNIHANSALQLVEVMTDESEKTALGDVDDTLWLPFERAEGRPPLLDVALRWADEALSLLDLADSTYPWLLTAKEPLRSTYAAYRCYLHTVRGLANRLHGRHEESVMEYWTAARLYRDTGAVNAEAMVLVNIITTFPGVDPRRPTARRTVPLAEADAGVLRATTDERVHPEVRREIAVTAALMHASYGDLRSAEELLRRAAALPPAQPGTTTMGVETIVADADTIRSSVGRHEMRLSRNPTDYGRLLRGEVTAAHFQPGSFLSNPWILRELINGSVPAPGQDRLARGIIGIAQPDGFRVEIPDTMVIEEWIERTEKRGGFAMSAQFHELLGLALRRLDPYPAAGHLIAALDHLQTVHFAIIDDELRGAARGAAERSAELVIDHLATLATQPVPPGVQPEPGDLAAHVVRTVKSRALSELLGETVPTPGDDALMTREQEARARYQDARAAGDHDRLRQAREELEHCWGELIELGGPGAEYASLRAGLPIEPERMPALLAQLASPRRPPQLQAT</sequence>
<keyword evidence="1" id="KW-0472">Membrane</keyword>
<dbReference type="AlphaFoldDB" id="A0A1H5YC51"/>
<feature type="transmembrane region" description="Helical" evidence="1">
    <location>
        <begin position="217"/>
        <end position="242"/>
    </location>
</feature>
<evidence type="ECO:0000313" key="3">
    <source>
        <dbReference type="Proteomes" id="UP000236732"/>
    </source>
</evidence>
<evidence type="ECO:0000313" key="2">
    <source>
        <dbReference type="EMBL" id="SEG21623.1"/>
    </source>
</evidence>
<evidence type="ECO:0000256" key="1">
    <source>
        <dbReference type="SAM" id="Phobius"/>
    </source>
</evidence>
<organism evidence="2 3">
    <name type="scientific">Nonomuraea solani</name>
    <dbReference type="NCBI Taxonomy" id="1144553"/>
    <lineage>
        <taxon>Bacteria</taxon>
        <taxon>Bacillati</taxon>
        <taxon>Actinomycetota</taxon>
        <taxon>Actinomycetes</taxon>
        <taxon>Streptosporangiales</taxon>
        <taxon>Streptosporangiaceae</taxon>
        <taxon>Nonomuraea</taxon>
    </lineage>
</organism>
<accession>A0A1H5YC51</accession>
<feature type="transmembrane region" description="Helical" evidence="1">
    <location>
        <begin position="153"/>
        <end position="175"/>
    </location>
</feature>
<dbReference type="OrthoDB" id="9821385at2"/>
<dbReference type="Proteomes" id="UP000236732">
    <property type="component" value="Unassembled WGS sequence"/>
</dbReference>
<keyword evidence="3" id="KW-1185">Reference proteome</keyword>
<dbReference type="RefSeq" id="WP_103954948.1">
    <property type="nucleotide sequence ID" value="NZ_FNVT01000002.1"/>
</dbReference>
<dbReference type="EMBL" id="FNVT01000002">
    <property type="protein sequence ID" value="SEG21623.1"/>
    <property type="molecule type" value="Genomic_DNA"/>
</dbReference>
<reference evidence="2 3" key="1">
    <citation type="submission" date="2016-10" db="EMBL/GenBank/DDBJ databases">
        <authorList>
            <person name="de Groot N.N."/>
        </authorList>
    </citation>
    <scope>NUCLEOTIDE SEQUENCE [LARGE SCALE GENOMIC DNA]</scope>
    <source>
        <strain evidence="2 3">CGMCC 4.7037</strain>
    </source>
</reference>
<protein>
    <submittedName>
        <fullName evidence="2">Uncharacterized protein</fullName>
    </submittedName>
</protein>
<feature type="transmembrane region" description="Helical" evidence="1">
    <location>
        <begin position="67"/>
        <end position="90"/>
    </location>
</feature>
<feature type="transmembrane region" description="Helical" evidence="1">
    <location>
        <begin position="269"/>
        <end position="287"/>
    </location>
</feature>
<gene>
    <name evidence="2" type="ORF">SAMN05444920_102227</name>
</gene>
<feature type="transmembrane region" description="Helical" evidence="1">
    <location>
        <begin position="102"/>
        <end position="120"/>
    </location>
</feature>
<feature type="transmembrane region" description="Helical" evidence="1">
    <location>
        <begin position="127"/>
        <end position="147"/>
    </location>
</feature>
<feature type="transmembrane region" description="Helical" evidence="1">
    <location>
        <begin position="187"/>
        <end position="211"/>
    </location>
</feature>
<keyword evidence="1" id="KW-0812">Transmembrane</keyword>
<name>A0A1H5YC51_9ACTN</name>
<proteinExistence type="predicted"/>